<dbReference type="EMBL" id="CAXHTB010000003">
    <property type="protein sequence ID" value="CAL0303222.1"/>
    <property type="molecule type" value="Genomic_DNA"/>
</dbReference>
<dbReference type="Proteomes" id="UP001497480">
    <property type="component" value="Unassembled WGS sequence"/>
</dbReference>
<protein>
    <submittedName>
        <fullName evidence="1">Uncharacterized protein</fullName>
    </submittedName>
</protein>
<evidence type="ECO:0000313" key="1">
    <source>
        <dbReference type="EMBL" id="CAL0303222.1"/>
    </source>
</evidence>
<dbReference type="AlphaFoldDB" id="A0AAV1W2X8"/>
<organism evidence="1 2">
    <name type="scientific">Lupinus luteus</name>
    <name type="common">European yellow lupine</name>
    <dbReference type="NCBI Taxonomy" id="3873"/>
    <lineage>
        <taxon>Eukaryota</taxon>
        <taxon>Viridiplantae</taxon>
        <taxon>Streptophyta</taxon>
        <taxon>Embryophyta</taxon>
        <taxon>Tracheophyta</taxon>
        <taxon>Spermatophyta</taxon>
        <taxon>Magnoliopsida</taxon>
        <taxon>eudicotyledons</taxon>
        <taxon>Gunneridae</taxon>
        <taxon>Pentapetalae</taxon>
        <taxon>rosids</taxon>
        <taxon>fabids</taxon>
        <taxon>Fabales</taxon>
        <taxon>Fabaceae</taxon>
        <taxon>Papilionoideae</taxon>
        <taxon>50 kb inversion clade</taxon>
        <taxon>genistoids sensu lato</taxon>
        <taxon>core genistoids</taxon>
        <taxon>Genisteae</taxon>
        <taxon>Lupinus</taxon>
    </lineage>
</organism>
<keyword evidence="2" id="KW-1185">Reference proteome</keyword>
<evidence type="ECO:0000313" key="2">
    <source>
        <dbReference type="Proteomes" id="UP001497480"/>
    </source>
</evidence>
<reference evidence="1 2" key="1">
    <citation type="submission" date="2024-03" db="EMBL/GenBank/DDBJ databases">
        <authorList>
            <person name="Martinez-Hernandez J."/>
        </authorList>
    </citation>
    <scope>NUCLEOTIDE SEQUENCE [LARGE SCALE GENOMIC DNA]</scope>
</reference>
<sequence length="84" mass="9749">MNISQCENLSWRSFQTSAAESIHKIDLTIDSSTECCNQERTILLHLFHKSCRGSFGNGCFRVLVMNFSLFLESREIFKARAQEW</sequence>
<accession>A0AAV1W2X8</accession>
<comment type="caution">
    <text evidence="1">The sequence shown here is derived from an EMBL/GenBank/DDBJ whole genome shotgun (WGS) entry which is preliminary data.</text>
</comment>
<gene>
    <name evidence="1" type="ORF">LLUT_LOCUS4282</name>
</gene>
<name>A0AAV1W2X8_LUPLU</name>
<proteinExistence type="predicted"/>